<gene>
    <name evidence="1" type="ORF">M9H77_02098</name>
</gene>
<dbReference type="EMBL" id="CM044701">
    <property type="protein sequence ID" value="KAI5680871.1"/>
    <property type="molecule type" value="Genomic_DNA"/>
</dbReference>
<proteinExistence type="predicted"/>
<evidence type="ECO:0000313" key="2">
    <source>
        <dbReference type="Proteomes" id="UP001060085"/>
    </source>
</evidence>
<reference evidence="2" key="1">
    <citation type="journal article" date="2023" name="Nat. Plants">
        <title>Single-cell RNA sequencing provides a high-resolution roadmap for understanding the multicellular compartmentation of specialized metabolism.</title>
        <authorList>
            <person name="Sun S."/>
            <person name="Shen X."/>
            <person name="Li Y."/>
            <person name="Li Y."/>
            <person name="Wang S."/>
            <person name="Li R."/>
            <person name="Zhang H."/>
            <person name="Shen G."/>
            <person name="Guo B."/>
            <person name="Wei J."/>
            <person name="Xu J."/>
            <person name="St-Pierre B."/>
            <person name="Chen S."/>
            <person name="Sun C."/>
        </authorList>
    </citation>
    <scope>NUCLEOTIDE SEQUENCE [LARGE SCALE GENOMIC DNA]</scope>
</reference>
<comment type="caution">
    <text evidence="1">The sequence shown here is derived from an EMBL/GenBank/DDBJ whole genome shotgun (WGS) entry which is preliminary data.</text>
</comment>
<dbReference type="Proteomes" id="UP001060085">
    <property type="component" value="Linkage Group LG01"/>
</dbReference>
<keyword evidence="2" id="KW-1185">Reference proteome</keyword>
<protein>
    <submittedName>
        <fullName evidence="1">Uncharacterized protein</fullName>
    </submittedName>
</protein>
<sequence>MSRRSVIVDERFCFGDETHLPLHKTSVFVPGGDGFVVYNSTGEIIFRVDLYGPESGSNDELVLMDSAGGSLVTLHRKKPSLHQRWEAFSGEKKEDDQEPIFSIFKSSIIGPFELVAVTYGDPGEEYHTEGSFSNGSCAISIYNITDHSSSGSRELVAEIKRKVDPNTNVVLGRDVFSLCIKPLIDGAFVMALVLVLDQFGGFNIDDSIANQVSALGDASS</sequence>
<accession>A0ACC0C7I1</accession>
<name>A0ACC0C7I1_CATRO</name>
<organism evidence="1 2">
    <name type="scientific">Catharanthus roseus</name>
    <name type="common">Madagascar periwinkle</name>
    <name type="synonym">Vinca rosea</name>
    <dbReference type="NCBI Taxonomy" id="4058"/>
    <lineage>
        <taxon>Eukaryota</taxon>
        <taxon>Viridiplantae</taxon>
        <taxon>Streptophyta</taxon>
        <taxon>Embryophyta</taxon>
        <taxon>Tracheophyta</taxon>
        <taxon>Spermatophyta</taxon>
        <taxon>Magnoliopsida</taxon>
        <taxon>eudicotyledons</taxon>
        <taxon>Gunneridae</taxon>
        <taxon>Pentapetalae</taxon>
        <taxon>asterids</taxon>
        <taxon>lamiids</taxon>
        <taxon>Gentianales</taxon>
        <taxon>Apocynaceae</taxon>
        <taxon>Rauvolfioideae</taxon>
        <taxon>Vinceae</taxon>
        <taxon>Catharanthinae</taxon>
        <taxon>Catharanthus</taxon>
    </lineage>
</organism>
<evidence type="ECO:0000313" key="1">
    <source>
        <dbReference type="EMBL" id="KAI5680871.1"/>
    </source>
</evidence>